<dbReference type="OrthoDB" id="6777320at2759"/>
<dbReference type="EMBL" id="OU898283">
    <property type="protein sequence ID" value="CAG9838807.1"/>
    <property type="molecule type" value="Genomic_DNA"/>
</dbReference>
<protein>
    <submittedName>
        <fullName evidence="2">Uncharacterized protein</fullName>
    </submittedName>
</protein>
<dbReference type="AlphaFoldDB" id="A0A9N9T8Y3"/>
<accession>A0A9N9T8Y3</accession>
<reference evidence="2" key="1">
    <citation type="submission" date="2022-01" db="EMBL/GenBank/DDBJ databases">
        <authorList>
            <person name="King R."/>
        </authorList>
    </citation>
    <scope>NUCLEOTIDE SEQUENCE</scope>
</reference>
<sequence>MPLSDTSSTREPCEFETDSGSDFHPPYDAESSTTRESFTEDGLVEPGSSRGKKQRKNIFQSFYNLSDFNLQTAYINIQVNVVNKGRHTAAQNYNKRSKTQIDTLPKDSDMVTIYKSFFKKALQVSDGRLTRALIHKSIGGELITPPLDKRGKHPPKNKTRKTDIQNIKDFINKFAKYTSHYSRNKNPNREYLSPDLNISKLYDLYVQGEEPEVKVSKFIFSKIFNEDFNLHFRYPLTDTCKRCDAYNMKIKSCVGVDKSRMEREKELHLRKVEAARSGMKEDAAKNKDTTTVITFDLMKTLATPSISTGVAYYKRQLWTYCFGIHNLTTGHIHMHVWHPQSNDRTDTHVCMA</sequence>
<dbReference type="PANTHER" id="PTHR10773">
    <property type="entry name" value="DNA-DIRECTED RNA POLYMERASES I, II, AND III SUBUNIT RPABC2"/>
    <property type="match status" value="1"/>
</dbReference>
<dbReference type="Proteomes" id="UP001153709">
    <property type="component" value="Chromosome 8"/>
</dbReference>
<gene>
    <name evidence="2" type="ORF">DIABBA_LOCUS11640</name>
</gene>
<evidence type="ECO:0000313" key="2">
    <source>
        <dbReference type="EMBL" id="CAG9838807.1"/>
    </source>
</evidence>
<evidence type="ECO:0000256" key="1">
    <source>
        <dbReference type="SAM" id="MobiDB-lite"/>
    </source>
</evidence>
<feature type="compositionally biased region" description="Polar residues" evidence="1">
    <location>
        <begin position="1"/>
        <end position="10"/>
    </location>
</feature>
<organism evidence="2 3">
    <name type="scientific">Diabrotica balteata</name>
    <name type="common">Banded cucumber beetle</name>
    <dbReference type="NCBI Taxonomy" id="107213"/>
    <lineage>
        <taxon>Eukaryota</taxon>
        <taxon>Metazoa</taxon>
        <taxon>Ecdysozoa</taxon>
        <taxon>Arthropoda</taxon>
        <taxon>Hexapoda</taxon>
        <taxon>Insecta</taxon>
        <taxon>Pterygota</taxon>
        <taxon>Neoptera</taxon>
        <taxon>Endopterygota</taxon>
        <taxon>Coleoptera</taxon>
        <taxon>Polyphaga</taxon>
        <taxon>Cucujiformia</taxon>
        <taxon>Chrysomeloidea</taxon>
        <taxon>Chrysomelidae</taxon>
        <taxon>Galerucinae</taxon>
        <taxon>Diabroticina</taxon>
        <taxon>Diabroticites</taxon>
        <taxon>Diabrotica</taxon>
    </lineage>
</organism>
<dbReference type="PANTHER" id="PTHR10773:SF19">
    <property type="match status" value="1"/>
</dbReference>
<keyword evidence="3" id="KW-1185">Reference proteome</keyword>
<proteinExistence type="predicted"/>
<feature type="region of interest" description="Disordered" evidence="1">
    <location>
        <begin position="1"/>
        <end position="52"/>
    </location>
</feature>
<name>A0A9N9T8Y3_DIABA</name>
<evidence type="ECO:0000313" key="3">
    <source>
        <dbReference type="Proteomes" id="UP001153709"/>
    </source>
</evidence>